<protein>
    <submittedName>
        <fullName evidence="7">ATP synthase mitochondrial F1 complex assembly factor 2</fullName>
    </submittedName>
</protein>
<name>A0A6A1VHS5_9ROSI</name>
<evidence type="ECO:0000256" key="4">
    <source>
        <dbReference type="ARBA" id="ARBA00023128"/>
    </source>
</evidence>
<evidence type="ECO:0000256" key="1">
    <source>
        <dbReference type="ARBA" id="ARBA00004173"/>
    </source>
</evidence>
<dbReference type="Proteomes" id="UP000516437">
    <property type="component" value="Chromosome 6"/>
</dbReference>
<gene>
    <name evidence="7" type="ORF">CJ030_MR6G007986</name>
</gene>
<dbReference type="InterPro" id="IPR023335">
    <property type="entry name" value="ATP12_ortho_dom_sf"/>
</dbReference>
<accession>A0A6A1VHS5</accession>
<evidence type="ECO:0000256" key="2">
    <source>
        <dbReference type="ARBA" id="ARBA00008231"/>
    </source>
</evidence>
<dbReference type="Gene3D" id="3.30.2180.10">
    <property type="entry name" value="ATP12-like"/>
    <property type="match status" value="1"/>
</dbReference>
<proteinExistence type="inferred from homology"/>
<evidence type="ECO:0000256" key="5">
    <source>
        <dbReference type="ARBA" id="ARBA00023186"/>
    </source>
</evidence>
<dbReference type="GO" id="GO:0033615">
    <property type="term" value="P:mitochondrial proton-transporting ATP synthase complex assembly"/>
    <property type="evidence" value="ECO:0007669"/>
    <property type="project" value="TreeGrafter"/>
</dbReference>
<evidence type="ECO:0000256" key="6">
    <source>
        <dbReference type="SAM" id="MobiDB-lite"/>
    </source>
</evidence>
<dbReference type="Pfam" id="PF07542">
    <property type="entry name" value="ATP12"/>
    <property type="match status" value="1"/>
</dbReference>
<dbReference type="GO" id="GO:0005739">
    <property type="term" value="C:mitochondrion"/>
    <property type="evidence" value="ECO:0007669"/>
    <property type="project" value="UniProtKB-SubCell"/>
</dbReference>
<comment type="caution">
    <text evidence="7">The sequence shown here is derived from an EMBL/GenBank/DDBJ whole genome shotgun (WGS) entry which is preliminary data.</text>
</comment>
<dbReference type="EMBL" id="RXIC02000024">
    <property type="protein sequence ID" value="KAB1211746.1"/>
    <property type="molecule type" value="Genomic_DNA"/>
</dbReference>
<reference evidence="7 8" key="1">
    <citation type="journal article" date="2019" name="Plant Biotechnol. J.">
        <title>The red bayberry genome and genetic basis of sex determination.</title>
        <authorList>
            <person name="Jia H.M."/>
            <person name="Jia H.J."/>
            <person name="Cai Q.L."/>
            <person name="Wang Y."/>
            <person name="Zhao H.B."/>
            <person name="Yang W.F."/>
            <person name="Wang G.Y."/>
            <person name="Li Y.H."/>
            <person name="Zhan D.L."/>
            <person name="Shen Y.T."/>
            <person name="Niu Q.F."/>
            <person name="Chang L."/>
            <person name="Qiu J."/>
            <person name="Zhao L."/>
            <person name="Xie H.B."/>
            <person name="Fu W.Y."/>
            <person name="Jin J."/>
            <person name="Li X.W."/>
            <person name="Jiao Y."/>
            <person name="Zhou C.C."/>
            <person name="Tu T."/>
            <person name="Chai C.Y."/>
            <person name="Gao J.L."/>
            <person name="Fan L.J."/>
            <person name="van de Weg E."/>
            <person name="Wang J.Y."/>
            <person name="Gao Z.S."/>
        </authorList>
    </citation>
    <scope>NUCLEOTIDE SEQUENCE [LARGE SCALE GENOMIC DNA]</scope>
    <source>
        <tissue evidence="7">Leaves</tissue>
    </source>
</reference>
<dbReference type="PANTHER" id="PTHR21013:SF10">
    <property type="entry name" value="ATP SYNTHASE MITOCHONDRIAL F1 COMPLEX ASSEMBLY FACTOR 2"/>
    <property type="match status" value="1"/>
</dbReference>
<dbReference type="Gene3D" id="1.10.3580.10">
    <property type="entry name" value="ATP12 ATPase"/>
    <property type="match status" value="1"/>
</dbReference>
<comment type="subcellular location">
    <subcellularLocation>
        <location evidence="1">Mitochondrion</location>
    </subcellularLocation>
</comment>
<keyword evidence="3" id="KW-0809">Transit peptide</keyword>
<dbReference type="AlphaFoldDB" id="A0A6A1VHS5"/>
<keyword evidence="4" id="KW-0496">Mitochondrion</keyword>
<dbReference type="InterPro" id="IPR042272">
    <property type="entry name" value="ATP12_ATP_synth-F1-assembly_N"/>
</dbReference>
<dbReference type="SUPFAM" id="SSF160909">
    <property type="entry name" value="ATP12-like"/>
    <property type="match status" value="1"/>
</dbReference>
<comment type="similarity">
    <text evidence="2">Belongs to the ATP12 family.</text>
</comment>
<keyword evidence="5" id="KW-0143">Chaperone</keyword>
<evidence type="ECO:0000313" key="7">
    <source>
        <dbReference type="EMBL" id="KAB1211746.1"/>
    </source>
</evidence>
<dbReference type="PANTHER" id="PTHR21013">
    <property type="entry name" value="ATP SYNTHASE MITOCHONDRIAL F1 COMPLEX ASSEMBLY FACTOR 2/ATP12 PROTEIN, MITOCHONDRIAL PRECURSOR"/>
    <property type="match status" value="1"/>
</dbReference>
<evidence type="ECO:0000256" key="3">
    <source>
        <dbReference type="ARBA" id="ARBA00022946"/>
    </source>
</evidence>
<dbReference type="InterPro" id="IPR011419">
    <property type="entry name" value="ATP12_ATP_synth-F1-assembly"/>
</dbReference>
<keyword evidence="8" id="KW-1185">Reference proteome</keyword>
<organism evidence="7 8">
    <name type="scientific">Morella rubra</name>
    <name type="common">Chinese bayberry</name>
    <dbReference type="NCBI Taxonomy" id="262757"/>
    <lineage>
        <taxon>Eukaryota</taxon>
        <taxon>Viridiplantae</taxon>
        <taxon>Streptophyta</taxon>
        <taxon>Embryophyta</taxon>
        <taxon>Tracheophyta</taxon>
        <taxon>Spermatophyta</taxon>
        <taxon>Magnoliopsida</taxon>
        <taxon>eudicotyledons</taxon>
        <taxon>Gunneridae</taxon>
        <taxon>Pentapetalae</taxon>
        <taxon>rosids</taxon>
        <taxon>fabids</taxon>
        <taxon>Fagales</taxon>
        <taxon>Myricaceae</taxon>
        <taxon>Morella</taxon>
    </lineage>
</organism>
<feature type="region of interest" description="Disordered" evidence="6">
    <location>
        <begin position="40"/>
        <end position="81"/>
    </location>
</feature>
<evidence type="ECO:0000313" key="8">
    <source>
        <dbReference type="Proteomes" id="UP000516437"/>
    </source>
</evidence>
<sequence>MANSLIHRTLTSLRRSPKFLSALSFQSHTRFFSSSVATAPDGLSDGSSSSFTFSSDGQEDGNDKNNINKSDRDDSIYVKSPSSKAETASSVTMPMSFMTGSIVGKRFYKEVKIREADDGIGWSVMLDYRTLKTPSKRPLKLPTLPLAKAIAAEWEYQQTDGIRPFMMPLMRLACTAFERVPLTRTKIIENLMKKFNQDLVFCRAPEDNDLTRGVHECQVKKIDPLLDWVEYEFGVKPIVYSSFFGGKQEYGLINAVHNLLKKIDDCELAAIDAIASAAHSLIIAVGIFRGKLRIEEAIELIRLEEDLQVDRWGLVEGGHDVDIADLRVQISSGAVFLGLSRRI</sequence>
<dbReference type="OrthoDB" id="5673at2759"/>
<feature type="compositionally biased region" description="Low complexity" evidence="6">
    <location>
        <begin position="44"/>
        <end position="56"/>
    </location>
</feature>